<dbReference type="EC" id="3.5.1.89" evidence="2"/>
<evidence type="ECO:0000256" key="2">
    <source>
        <dbReference type="ARBA" id="ARBA00012176"/>
    </source>
</evidence>
<comment type="similarity">
    <text evidence="1">Belongs to the PIGL family.</text>
</comment>
<sequence length="275" mass="29714">MKPSTFLSSLALIGPTALTAAQTLNIVAHQDDDILFISPEILSDVRSGRAVRTIFLTAGDAGNGEAYWTSRQAGSLAAYAEILGVSNEWDEGDAGIEGFDIPVYSLSAQPQVELAFLHLPDGNMDGQGFPATGGVSLRQLWEGDIESLGTVDASGTTYTKDELIDVLADIIENFEPDRINTLDYVNDIGDGDHSDHYTTGYFTDHASQEADNDADLVGYMGYGINNLPVNLDANTIADKKNIFYTYAAHDSATCQNDAACASRPEINWLQRQYTV</sequence>
<feature type="chain" id="PRO_5025053334" description="N-acetylglucosaminylphosphatidylinositol deacetylase" evidence="3">
    <location>
        <begin position="22"/>
        <end position="275"/>
    </location>
</feature>
<dbReference type="Gene3D" id="3.40.50.10320">
    <property type="entry name" value="LmbE-like"/>
    <property type="match status" value="1"/>
</dbReference>
<dbReference type="InterPro" id="IPR024078">
    <property type="entry name" value="LmbE-like_dom_sf"/>
</dbReference>
<dbReference type="PANTHER" id="PTHR12993:SF23">
    <property type="entry name" value="N-ACETYLGLUCOSAMINYLPHOSPHATIDYLINOSITOL DEACETYLASE"/>
    <property type="match status" value="1"/>
</dbReference>
<keyword evidence="5" id="KW-1185">Reference proteome</keyword>
<organism evidence="4 5">
    <name type="scientific">Aspergillus leporis</name>
    <dbReference type="NCBI Taxonomy" id="41062"/>
    <lineage>
        <taxon>Eukaryota</taxon>
        <taxon>Fungi</taxon>
        <taxon>Dikarya</taxon>
        <taxon>Ascomycota</taxon>
        <taxon>Pezizomycotina</taxon>
        <taxon>Eurotiomycetes</taxon>
        <taxon>Eurotiomycetidae</taxon>
        <taxon>Eurotiales</taxon>
        <taxon>Aspergillaceae</taxon>
        <taxon>Aspergillus</taxon>
        <taxon>Aspergillus subgen. Circumdati</taxon>
    </lineage>
</organism>
<feature type="signal peptide" evidence="3">
    <location>
        <begin position="1"/>
        <end position="21"/>
    </location>
</feature>
<keyword evidence="3" id="KW-0732">Signal</keyword>
<proteinExistence type="inferred from homology"/>
<dbReference type="InterPro" id="IPR003737">
    <property type="entry name" value="GlcNAc_PI_deacetylase-related"/>
</dbReference>
<evidence type="ECO:0000313" key="5">
    <source>
        <dbReference type="Proteomes" id="UP000326565"/>
    </source>
</evidence>
<dbReference type="GO" id="GO:0000225">
    <property type="term" value="F:N-acetylglucosaminylphosphatidylinositol deacetylase activity"/>
    <property type="evidence" value="ECO:0007669"/>
    <property type="project" value="UniProtKB-EC"/>
</dbReference>
<dbReference type="AlphaFoldDB" id="A0A5N5WSR9"/>
<reference evidence="4 5" key="1">
    <citation type="submission" date="2019-04" db="EMBL/GenBank/DDBJ databases">
        <title>Friends and foes A comparative genomics study of 23 Aspergillus species from section Flavi.</title>
        <authorList>
            <consortium name="DOE Joint Genome Institute"/>
            <person name="Kjaerbolling I."/>
            <person name="Vesth T."/>
            <person name="Frisvad J.C."/>
            <person name="Nybo J.L."/>
            <person name="Theobald S."/>
            <person name="Kildgaard S."/>
            <person name="Isbrandt T."/>
            <person name="Kuo A."/>
            <person name="Sato A."/>
            <person name="Lyhne E.K."/>
            <person name="Kogle M.E."/>
            <person name="Wiebenga A."/>
            <person name="Kun R.S."/>
            <person name="Lubbers R.J."/>
            <person name="Makela M.R."/>
            <person name="Barry K."/>
            <person name="Chovatia M."/>
            <person name="Clum A."/>
            <person name="Daum C."/>
            <person name="Haridas S."/>
            <person name="He G."/>
            <person name="LaButti K."/>
            <person name="Lipzen A."/>
            <person name="Mondo S."/>
            <person name="Riley R."/>
            <person name="Salamov A."/>
            <person name="Simmons B.A."/>
            <person name="Magnuson J.K."/>
            <person name="Henrissat B."/>
            <person name="Mortensen U.H."/>
            <person name="Larsen T.O."/>
            <person name="Devries R.P."/>
            <person name="Grigoriev I.V."/>
            <person name="Machida M."/>
            <person name="Baker S.E."/>
            <person name="Andersen M.R."/>
        </authorList>
    </citation>
    <scope>NUCLEOTIDE SEQUENCE [LARGE SCALE GENOMIC DNA]</scope>
    <source>
        <strain evidence="4 5">CBS 151.66</strain>
    </source>
</reference>
<protein>
    <recommendedName>
        <fullName evidence="2">N-acetylglucosaminylphosphatidylinositol deacetylase</fullName>
        <ecNumber evidence="2">3.5.1.89</ecNumber>
    </recommendedName>
</protein>
<dbReference type="Proteomes" id="UP000326565">
    <property type="component" value="Unassembled WGS sequence"/>
</dbReference>
<dbReference type="PANTHER" id="PTHR12993">
    <property type="entry name" value="N-ACETYLGLUCOSAMINYL-PHOSPHATIDYLINOSITOL DE-N-ACETYLASE-RELATED"/>
    <property type="match status" value="1"/>
</dbReference>
<dbReference type="GO" id="GO:0005783">
    <property type="term" value="C:endoplasmic reticulum"/>
    <property type="evidence" value="ECO:0007669"/>
    <property type="project" value="TreeGrafter"/>
</dbReference>
<evidence type="ECO:0000313" key="4">
    <source>
        <dbReference type="EMBL" id="KAB8071573.1"/>
    </source>
</evidence>
<gene>
    <name evidence="4" type="ORF">BDV29DRAFT_193190</name>
</gene>
<dbReference type="EMBL" id="ML732269">
    <property type="protein sequence ID" value="KAB8071573.1"/>
    <property type="molecule type" value="Genomic_DNA"/>
</dbReference>
<dbReference type="Pfam" id="PF02585">
    <property type="entry name" value="PIG-L"/>
    <property type="match status" value="1"/>
</dbReference>
<dbReference type="OrthoDB" id="203440at2759"/>
<evidence type="ECO:0000256" key="3">
    <source>
        <dbReference type="SAM" id="SignalP"/>
    </source>
</evidence>
<dbReference type="SUPFAM" id="SSF102588">
    <property type="entry name" value="LmbE-like"/>
    <property type="match status" value="1"/>
</dbReference>
<name>A0A5N5WSR9_9EURO</name>
<evidence type="ECO:0000256" key="1">
    <source>
        <dbReference type="ARBA" id="ARBA00006066"/>
    </source>
</evidence>
<accession>A0A5N5WSR9</accession>